<evidence type="ECO:0000313" key="6">
    <source>
        <dbReference type="EMBL" id="CAF0751415.1"/>
    </source>
</evidence>
<protein>
    <recommendedName>
        <fullName evidence="5">DUF3456 domain-containing protein</fullName>
    </recommendedName>
</protein>
<dbReference type="EMBL" id="CAJNOK010002418">
    <property type="protein sequence ID" value="CAF0859233.1"/>
    <property type="molecule type" value="Genomic_DNA"/>
</dbReference>
<evidence type="ECO:0000256" key="1">
    <source>
        <dbReference type="ARBA" id="ARBA00007285"/>
    </source>
</evidence>
<dbReference type="InterPro" id="IPR021852">
    <property type="entry name" value="DUF3456"/>
</dbReference>
<evidence type="ECO:0000256" key="4">
    <source>
        <dbReference type="SAM" id="SignalP"/>
    </source>
</evidence>
<feature type="chain" id="PRO_5035682602" description="DUF3456 domain-containing protein" evidence="4">
    <location>
        <begin position="21"/>
        <end position="220"/>
    </location>
</feature>
<evidence type="ECO:0000259" key="5">
    <source>
        <dbReference type="Pfam" id="PF11938"/>
    </source>
</evidence>
<name>A0A813PJ20_9BILA</name>
<evidence type="ECO:0000313" key="9">
    <source>
        <dbReference type="EMBL" id="CAF3644183.1"/>
    </source>
</evidence>
<dbReference type="PANTHER" id="PTHR15382">
    <property type="entry name" value="CTG4A-RELATED"/>
    <property type="match status" value="1"/>
</dbReference>
<organism evidence="6 10">
    <name type="scientific">Didymodactylos carnosus</name>
    <dbReference type="NCBI Taxonomy" id="1234261"/>
    <lineage>
        <taxon>Eukaryota</taxon>
        <taxon>Metazoa</taxon>
        <taxon>Spiralia</taxon>
        <taxon>Gnathifera</taxon>
        <taxon>Rotifera</taxon>
        <taxon>Eurotatoria</taxon>
        <taxon>Bdelloidea</taxon>
        <taxon>Philodinida</taxon>
        <taxon>Philodinidae</taxon>
        <taxon>Didymodactylos</taxon>
    </lineage>
</organism>
<feature type="compositionally biased region" description="Basic and acidic residues" evidence="3">
    <location>
        <begin position="202"/>
        <end position="220"/>
    </location>
</feature>
<dbReference type="Proteomes" id="UP000677228">
    <property type="component" value="Unassembled WGS sequence"/>
</dbReference>
<evidence type="ECO:0000256" key="3">
    <source>
        <dbReference type="SAM" id="MobiDB-lite"/>
    </source>
</evidence>
<gene>
    <name evidence="6" type="ORF">GPM918_LOCUS854</name>
    <name evidence="7" type="ORF">OVA965_LOCUS7550</name>
    <name evidence="8" type="ORF">SRO942_LOCUS854</name>
    <name evidence="9" type="ORF">TMI583_LOCUS7545</name>
</gene>
<dbReference type="Proteomes" id="UP000663829">
    <property type="component" value="Unassembled WGS sequence"/>
</dbReference>
<keyword evidence="10" id="KW-1185">Reference proteome</keyword>
<accession>A0A813PJ20</accession>
<evidence type="ECO:0000313" key="8">
    <source>
        <dbReference type="EMBL" id="CAF3531090.1"/>
    </source>
</evidence>
<dbReference type="Proteomes" id="UP000681722">
    <property type="component" value="Unassembled WGS sequence"/>
</dbReference>
<dbReference type="EMBL" id="CAJOBA010002418">
    <property type="protein sequence ID" value="CAF3644183.1"/>
    <property type="molecule type" value="Genomic_DNA"/>
</dbReference>
<comment type="caution">
    <text evidence="6">The sequence shown here is derived from an EMBL/GenBank/DDBJ whole genome shotgun (WGS) entry which is preliminary data.</text>
</comment>
<dbReference type="PANTHER" id="PTHR15382:SF8">
    <property type="entry name" value="CANOPY B"/>
    <property type="match status" value="1"/>
</dbReference>
<comment type="similarity">
    <text evidence="1">Belongs to the canopy family.</text>
</comment>
<evidence type="ECO:0000313" key="7">
    <source>
        <dbReference type="EMBL" id="CAF0859233.1"/>
    </source>
</evidence>
<dbReference type="Proteomes" id="UP000682733">
    <property type="component" value="Unassembled WGS sequence"/>
</dbReference>
<feature type="domain" description="DUF3456" evidence="5">
    <location>
        <begin position="29"/>
        <end position="179"/>
    </location>
</feature>
<evidence type="ECO:0000313" key="10">
    <source>
        <dbReference type="Proteomes" id="UP000663829"/>
    </source>
</evidence>
<evidence type="ECO:0000256" key="2">
    <source>
        <dbReference type="ARBA" id="ARBA00022729"/>
    </source>
</evidence>
<sequence length="220" mass="25484">MYSSFIILLFLSLKVILTISDDPNRLPTKCEVCKLLAQELTDNLQAHGSHEVIDTGYSLDDRSNAKNKKKYSESETRLIEVLEGVCERFLHYNVHAERKGSLRYARGRSQTMQTLWNLRNKGVKVVLDIPDNLWDVPSAEITQLKKYCEEMLEENEELIETWYFDKQKVSLNKYLCEENVLKNDDPSCLYEVFTGEEEKEDSDVQKKTKGDMGGNEKSEL</sequence>
<feature type="signal peptide" evidence="4">
    <location>
        <begin position="1"/>
        <end position="20"/>
    </location>
</feature>
<dbReference type="EMBL" id="CAJOBC010000072">
    <property type="protein sequence ID" value="CAF3531090.1"/>
    <property type="molecule type" value="Genomic_DNA"/>
</dbReference>
<feature type="region of interest" description="Disordered" evidence="3">
    <location>
        <begin position="196"/>
        <end position="220"/>
    </location>
</feature>
<keyword evidence="2 4" id="KW-0732">Signal</keyword>
<dbReference type="AlphaFoldDB" id="A0A813PJ20"/>
<dbReference type="EMBL" id="CAJNOQ010000072">
    <property type="protein sequence ID" value="CAF0751415.1"/>
    <property type="molecule type" value="Genomic_DNA"/>
</dbReference>
<dbReference type="OrthoDB" id="6020060at2759"/>
<reference evidence="6" key="1">
    <citation type="submission" date="2021-02" db="EMBL/GenBank/DDBJ databases">
        <authorList>
            <person name="Nowell W R."/>
        </authorList>
    </citation>
    <scope>NUCLEOTIDE SEQUENCE</scope>
</reference>
<proteinExistence type="inferred from homology"/>
<dbReference type="Pfam" id="PF11938">
    <property type="entry name" value="DUF3456"/>
    <property type="match status" value="1"/>
</dbReference>